<sequence>MKLKIFSISLLVIFSIACVFFVQKKDVIFQEGNPIPLAIAMSKMILTDKNIMEVQKDDISDTYLVKRGELEPYIEMKEKDGWQFLDRDIYRNALAFQKGDVTESVSYRYFTRYYTIIGS</sequence>
<gene>
    <name evidence="1" type="ORF">CN425_01880</name>
</gene>
<organism evidence="1 2">
    <name type="scientific">Bacillus cereus</name>
    <dbReference type="NCBI Taxonomy" id="1396"/>
    <lineage>
        <taxon>Bacteria</taxon>
        <taxon>Bacillati</taxon>
        <taxon>Bacillota</taxon>
        <taxon>Bacilli</taxon>
        <taxon>Bacillales</taxon>
        <taxon>Bacillaceae</taxon>
        <taxon>Bacillus</taxon>
        <taxon>Bacillus cereus group</taxon>
    </lineage>
</organism>
<dbReference type="Proteomes" id="UP000220635">
    <property type="component" value="Unassembled WGS sequence"/>
</dbReference>
<comment type="caution">
    <text evidence="1">The sequence shown here is derived from an EMBL/GenBank/DDBJ whole genome shotgun (WGS) entry which is preliminary data.</text>
</comment>
<protein>
    <recommendedName>
        <fullName evidence="3">Lipoprotein</fullName>
    </recommendedName>
</protein>
<name>A0A2A8Q214_BACCE</name>
<dbReference type="OrthoDB" id="6194834at2"/>
<dbReference type="EMBL" id="NTWE01000006">
    <property type="protein sequence ID" value="PEW06718.1"/>
    <property type="molecule type" value="Genomic_DNA"/>
</dbReference>
<evidence type="ECO:0000313" key="1">
    <source>
        <dbReference type="EMBL" id="PEW06718.1"/>
    </source>
</evidence>
<dbReference type="PROSITE" id="PS51257">
    <property type="entry name" value="PROKAR_LIPOPROTEIN"/>
    <property type="match status" value="1"/>
</dbReference>
<accession>A0A2A8Q214</accession>
<proteinExistence type="predicted"/>
<evidence type="ECO:0000313" key="2">
    <source>
        <dbReference type="Proteomes" id="UP000220635"/>
    </source>
</evidence>
<evidence type="ECO:0008006" key="3">
    <source>
        <dbReference type="Google" id="ProtNLM"/>
    </source>
</evidence>
<dbReference type="RefSeq" id="WP_000768291.1">
    <property type="nucleotide sequence ID" value="NZ_NTWE01000006.1"/>
</dbReference>
<dbReference type="AlphaFoldDB" id="A0A2A8Q214"/>
<reference evidence="1 2" key="1">
    <citation type="submission" date="2017-09" db="EMBL/GenBank/DDBJ databases">
        <title>Large-scale bioinformatics analysis of Bacillus genomes uncovers conserved roles of natural products in bacterial physiology.</title>
        <authorList>
            <consortium name="Agbiome Team Llc"/>
            <person name="Bleich R.M."/>
            <person name="Grubbs K.J."/>
            <person name="Santa Maria K.C."/>
            <person name="Allen S.E."/>
            <person name="Farag S."/>
            <person name="Shank E.A."/>
            <person name="Bowers A."/>
        </authorList>
    </citation>
    <scope>NUCLEOTIDE SEQUENCE [LARGE SCALE GENOMIC DNA]</scope>
    <source>
        <strain evidence="1 2">AFS010695</strain>
    </source>
</reference>